<organism evidence="2 3">
    <name type="scientific">Tessaracoccus aquimaris</name>
    <dbReference type="NCBI Taxonomy" id="1332264"/>
    <lineage>
        <taxon>Bacteria</taxon>
        <taxon>Bacillati</taxon>
        <taxon>Actinomycetota</taxon>
        <taxon>Actinomycetes</taxon>
        <taxon>Propionibacteriales</taxon>
        <taxon>Propionibacteriaceae</taxon>
        <taxon>Tessaracoccus</taxon>
    </lineage>
</organism>
<evidence type="ECO:0000259" key="1">
    <source>
        <dbReference type="PROSITE" id="PS50206"/>
    </source>
</evidence>
<dbReference type="Proteomes" id="UP000188145">
    <property type="component" value="Chromosome"/>
</dbReference>
<evidence type="ECO:0000313" key="3">
    <source>
        <dbReference type="Proteomes" id="UP000188145"/>
    </source>
</evidence>
<reference evidence="3" key="1">
    <citation type="submission" date="2017-02" db="EMBL/GenBank/DDBJ databases">
        <title>Tessaracoccus aquaemaris sp. nov., isolated from the intestine of a Korean rockfish, Sebastes schlegelii, in a marine aquaculture pond.</title>
        <authorList>
            <person name="Tak E.J."/>
            <person name="Bae J.-W."/>
        </authorList>
    </citation>
    <scope>NUCLEOTIDE SEQUENCE [LARGE SCALE GENOMIC DNA]</scope>
    <source>
        <strain evidence="3">NSG39</strain>
    </source>
</reference>
<dbReference type="Pfam" id="PF00581">
    <property type="entry name" value="Rhodanese"/>
    <property type="match status" value="1"/>
</dbReference>
<proteinExistence type="predicted"/>
<dbReference type="PROSITE" id="PS50206">
    <property type="entry name" value="RHODANESE_3"/>
    <property type="match status" value="1"/>
</dbReference>
<dbReference type="Gene3D" id="3.40.250.10">
    <property type="entry name" value="Rhodanese-like domain"/>
    <property type="match status" value="1"/>
</dbReference>
<dbReference type="SUPFAM" id="SSF52821">
    <property type="entry name" value="Rhodanese/Cell cycle control phosphatase"/>
    <property type="match status" value="1"/>
</dbReference>
<sequence>MHRIPGSPLSRPVASLVEAANLVAPPLSLDEAFDLHRRGGATFVDIREPKEIEREGTIPGAYRAPRGMVEFWVDPESPYYRAALDDGRPLVLFCASAWRSALTAATLIEMGRSDVAHVDGGFTAWRDAGHPVDHPEAR</sequence>
<dbReference type="SMART" id="SM00450">
    <property type="entry name" value="RHOD"/>
    <property type="match status" value="1"/>
</dbReference>
<dbReference type="KEGG" id="tes:BW730_12065"/>
<evidence type="ECO:0000313" key="2">
    <source>
        <dbReference type="EMBL" id="AQP48119.1"/>
    </source>
</evidence>
<dbReference type="CDD" id="cd01447">
    <property type="entry name" value="Polysulfide_ST"/>
    <property type="match status" value="1"/>
</dbReference>
<dbReference type="PANTHER" id="PTHR44086:SF13">
    <property type="entry name" value="THIOSULFATE SULFURTRANSFERASE PSPE"/>
    <property type="match status" value="1"/>
</dbReference>
<feature type="domain" description="Rhodanese" evidence="1">
    <location>
        <begin position="37"/>
        <end position="134"/>
    </location>
</feature>
<dbReference type="AlphaFoldDB" id="A0A1Q2CPS7"/>
<dbReference type="InterPro" id="IPR036873">
    <property type="entry name" value="Rhodanese-like_dom_sf"/>
</dbReference>
<dbReference type="EMBL" id="CP019606">
    <property type="protein sequence ID" value="AQP48119.1"/>
    <property type="molecule type" value="Genomic_DNA"/>
</dbReference>
<dbReference type="GO" id="GO:0004792">
    <property type="term" value="F:thiosulfate-cyanide sulfurtransferase activity"/>
    <property type="evidence" value="ECO:0007669"/>
    <property type="project" value="TreeGrafter"/>
</dbReference>
<keyword evidence="3" id="KW-1185">Reference proteome</keyword>
<dbReference type="OrthoDB" id="4828183at2"/>
<dbReference type="RefSeq" id="WP_077686448.1">
    <property type="nucleotide sequence ID" value="NZ_CP019606.1"/>
</dbReference>
<protein>
    <submittedName>
        <fullName evidence="2">Rhodanese</fullName>
    </submittedName>
</protein>
<dbReference type="STRING" id="1332264.BW730_12065"/>
<dbReference type="InterPro" id="IPR001763">
    <property type="entry name" value="Rhodanese-like_dom"/>
</dbReference>
<name>A0A1Q2CPS7_9ACTN</name>
<dbReference type="PANTHER" id="PTHR44086">
    <property type="entry name" value="THIOSULFATE SULFURTRANSFERASE RDL2, MITOCHONDRIAL-RELATED"/>
    <property type="match status" value="1"/>
</dbReference>
<accession>A0A1Q2CPS7</accession>
<gene>
    <name evidence="2" type="ORF">BW730_12065</name>
</gene>